<evidence type="ECO:0000256" key="1">
    <source>
        <dbReference type="SAM" id="MobiDB-lite"/>
    </source>
</evidence>
<evidence type="ECO:0008006" key="4">
    <source>
        <dbReference type="Google" id="ProtNLM"/>
    </source>
</evidence>
<dbReference type="RefSeq" id="WP_345477918.1">
    <property type="nucleotide sequence ID" value="NZ_BAABLW010000007.1"/>
</dbReference>
<gene>
    <name evidence="2" type="ORF">GCM10025790_20610</name>
</gene>
<evidence type="ECO:0000313" key="3">
    <source>
        <dbReference type="Proteomes" id="UP001500368"/>
    </source>
</evidence>
<keyword evidence="3" id="KW-1185">Reference proteome</keyword>
<protein>
    <recommendedName>
        <fullName evidence="4">Terminase small subunit</fullName>
    </recommendedName>
</protein>
<feature type="compositionally biased region" description="Basic residues" evidence="1">
    <location>
        <begin position="39"/>
        <end position="50"/>
    </location>
</feature>
<dbReference type="EMBL" id="BAABLW010000007">
    <property type="protein sequence ID" value="GAA4923396.1"/>
    <property type="molecule type" value="Genomic_DNA"/>
</dbReference>
<comment type="caution">
    <text evidence="2">The sequence shown here is derived from an EMBL/GenBank/DDBJ whole genome shotgun (WGS) entry which is preliminary data.</text>
</comment>
<evidence type="ECO:0000313" key="2">
    <source>
        <dbReference type="EMBL" id="GAA4923396.1"/>
    </source>
</evidence>
<organism evidence="2 3">
    <name type="scientific">Nesterenkonia rhizosphaerae</name>
    <dbReference type="NCBI Taxonomy" id="1348272"/>
    <lineage>
        <taxon>Bacteria</taxon>
        <taxon>Bacillati</taxon>
        <taxon>Actinomycetota</taxon>
        <taxon>Actinomycetes</taxon>
        <taxon>Micrococcales</taxon>
        <taxon>Micrococcaceae</taxon>
        <taxon>Nesterenkonia</taxon>
    </lineage>
</organism>
<name>A0ABP9G2Q2_9MICC</name>
<sequence length="153" mass="17335">MSRELSPCGTEAAYRRHLRAKESACDDCKRAAAEARKARLDKKKPPKAPRLHFSDEAMAQIRPDLFGDDVSPDDVEDLDDRKERLWIYATLKSAMRYAMPREVASIARELRTVLNELTKQNAEGEGDLASEFEQMLQEREAREHGEGVSTATN</sequence>
<dbReference type="Proteomes" id="UP001500368">
    <property type="component" value="Unassembled WGS sequence"/>
</dbReference>
<feature type="region of interest" description="Disordered" evidence="1">
    <location>
        <begin position="35"/>
        <end position="56"/>
    </location>
</feature>
<proteinExistence type="predicted"/>
<reference evidence="3" key="1">
    <citation type="journal article" date="2019" name="Int. J. Syst. Evol. Microbiol.">
        <title>The Global Catalogue of Microorganisms (GCM) 10K type strain sequencing project: providing services to taxonomists for standard genome sequencing and annotation.</title>
        <authorList>
            <consortium name="The Broad Institute Genomics Platform"/>
            <consortium name="The Broad Institute Genome Sequencing Center for Infectious Disease"/>
            <person name="Wu L."/>
            <person name="Ma J."/>
        </authorList>
    </citation>
    <scope>NUCLEOTIDE SEQUENCE [LARGE SCALE GENOMIC DNA]</scope>
    <source>
        <strain evidence="3">JCM 19129</strain>
    </source>
</reference>
<accession>A0ABP9G2Q2</accession>